<feature type="transmembrane region" description="Helical" evidence="6">
    <location>
        <begin position="5"/>
        <end position="21"/>
    </location>
</feature>
<keyword evidence="8" id="KW-1185">Reference proteome</keyword>
<dbReference type="InterPro" id="IPR007383">
    <property type="entry name" value="DUF445"/>
</dbReference>
<evidence type="ECO:0000256" key="4">
    <source>
        <dbReference type="ARBA" id="ARBA00022989"/>
    </source>
</evidence>
<protein>
    <recommendedName>
        <fullName evidence="9">DUF445 domain-containing protein</fullName>
    </recommendedName>
</protein>
<sequence length="238" mass="27650">MFFDLPFLILLTIFVLTKFIFHSPLGILATGALVGYITNMLAIWMLFNPKRKILGIQGVIPRKKYEIAQNLSRVIEDEFINTESLKNFMKRNLDQLNFKDDIMRFIVGNFSKLLNEDTKNAILRYLSSKISIPLIPVDRIVSSVLDNVFKDIKVDLESKGSIYKMIEKNLTDGEYDIIKVLEKVFERIPFKDIVREKIENYTVDEMETVILRIAKRELRYIELLGIPLGILISVIQMI</sequence>
<evidence type="ECO:0000256" key="2">
    <source>
        <dbReference type="ARBA" id="ARBA00008053"/>
    </source>
</evidence>
<accession>A0ABX3IIA3</accession>
<organism evidence="7 8">
    <name type="scientific">Thermosipho affectus</name>
    <dbReference type="NCBI Taxonomy" id="660294"/>
    <lineage>
        <taxon>Bacteria</taxon>
        <taxon>Thermotogati</taxon>
        <taxon>Thermotogota</taxon>
        <taxon>Thermotogae</taxon>
        <taxon>Thermotogales</taxon>
        <taxon>Fervidobacteriaceae</taxon>
        <taxon>Thermosipho</taxon>
    </lineage>
</organism>
<comment type="similarity">
    <text evidence="2">Belongs to the UPF0754 family.</text>
</comment>
<keyword evidence="3 6" id="KW-0812">Transmembrane</keyword>
<dbReference type="PANTHER" id="PTHR35791">
    <property type="entry name" value="UPF0754 MEMBRANE PROTEIN YHEB"/>
    <property type="match status" value="1"/>
</dbReference>
<feature type="transmembrane region" description="Helical" evidence="6">
    <location>
        <begin position="220"/>
        <end position="237"/>
    </location>
</feature>
<evidence type="ECO:0000256" key="1">
    <source>
        <dbReference type="ARBA" id="ARBA00004308"/>
    </source>
</evidence>
<dbReference type="RefSeq" id="WP_075665552.1">
    <property type="nucleotide sequence ID" value="NZ_LBFC01000009.1"/>
</dbReference>
<feature type="transmembrane region" description="Helical" evidence="6">
    <location>
        <begin position="27"/>
        <end position="47"/>
    </location>
</feature>
<evidence type="ECO:0008006" key="9">
    <source>
        <dbReference type="Google" id="ProtNLM"/>
    </source>
</evidence>
<keyword evidence="5 6" id="KW-0472">Membrane</keyword>
<evidence type="ECO:0000313" key="8">
    <source>
        <dbReference type="Proteomes" id="UP000242616"/>
    </source>
</evidence>
<comment type="caution">
    <text evidence="7">The sequence shown here is derived from an EMBL/GenBank/DDBJ whole genome shotgun (WGS) entry which is preliminary data.</text>
</comment>
<dbReference type="PANTHER" id="PTHR35791:SF1">
    <property type="entry name" value="UPF0754 MEMBRANE PROTEIN YHEB"/>
    <property type="match status" value="1"/>
</dbReference>
<proteinExistence type="inferred from homology"/>
<dbReference type="Proteomes" id="UP000242616">
    <property type="component" value="Unassembled WGS sequence"/>
</dbReference>
<gene>
    <name evidence="7" type="ORF">XJ44_02825</name>
</gene>
<comment type="subcellular location">
    <subcellularLocation>
        <location evidence="1">Endomembrane system</location>
    </subcellularLocation>
</comment>
<evidence type="ECO:0000256" key="6">
    <source>
        <dbReference type="SAM" id="Phobius"/>
    </source>
</evidence>
<dbReference type="Pfam" id="PF04286">
    <property type="entry name" value="DUF445"/>
    <property type="match status" value="1"/>
</dbReference>
<evidence type="ECO:0000256" key="3">
    <source>
        <dbReference type="ARBA" id="ARBA00022692"/>
    </source>
</evidence>
<reference evidence="7 8" key="1">
    <citation type="submission" date="2015-06" db="EMBL/GenBank/DDBJ databases">
        <title>Genome sequencing of Thermotogales isolates from hydrothermal vents.</title>
        <authorList>
            <person name="Haverkamp T.H."/>
            <person name="Kublanov I.V."/>
            <person name="Nesbo C.L."/>
        </authorList>
    </citation>
    <scope>NUCLEOTIDE SEQUENCE [LARGE SCALE GENOMIC DNA]</scope>
    <source>
        <strain evidence="8">ik275mar</strain>
    </source>
</reference>
<evidence type="ECO:0000313" key="7">
    <source>
        <dbReference type="EMBL" id="ONN27569.1"/>
    </source>
</evidence>
<dbReference type="EMBL" id="LBFC01000009">
    <property type="protein sequence ID" value="ONN27569.1"/>
    <property type="molecule type" value="Genomic_DNA"/>
</dbReference>
<name>A0ABX3IIA3_9BACT</name>
<keyword evidence="4 6" id="KW-1133">Transmembrane helix</keyword>
<evidence type="ECO:0000256" key="5">
    <source>
        <dbReference type="ARBA" id="ARBA00023136"/>
    </source>
</evidence>